<keyword evidence="2" id="KW-0378">Hydrolase</keyword>
<dbReference type="Proteomes" id="UP000009222">
    <property type="component" value="Chromosome"/>
</dbReference>
<proteinExistence type="predicted"/>
<gene>
    <name evidence="2" type="ordered locus">TREAZ_0276</name>
</gene>
<evidence type="ECO:0000259" key="1">
    <source>
        <dbReference type="Pfam" id="PF12146"/>
    </source>
</evidence>
<dbReference type="FunCoup" id="F5YE52">
    <property type="interactions" value="95"/>
</dbReference>
<reference evidence="2 3" key="2">
    <citation type="journal article" date="2011" name="ISME J.">
        <title>RNA-seq reveals cooperative metabolic interactions between two termite-gut spirochete species in co-culture.</title>
        <authorList>
            <person name="Rosenthal A.Z."/>
            <person name="Matson E.G."/>
            <person name="Eldar A."/>
            <person name="Leadbetter J.R."/>
        </authorList>
    </citation>
    <scope>NUCLEOTIDE SEQUENCE [LARGE SCALE GENOMIC DNA]</scope>
    <source>
        <strain evidence="3">ATCC BAA-888 / DSM 13862 / ZAS-9</strain>
    </source>
</reference>
<dbReference type="STRING" id="545695.TREAZ_0276"/>
<dbReference type="HOGENOM" id="CLU_026209_1_0_12"/>
<dbReference type="KEGG" id="taz:TREAZ_0276"/>
<reference evidence="3" key="1">
    <citation type="submission" date="2009-12" db="EMBL/GenBank/DDBJ databases">
        <title>Complete sequence of Treponema azotonutricium strain ZAS-9.</title>
        <authorList>
            <person name="Tetu S.G."/>
            <person name="Matson E."/>
            <person name="Ren Q."/>
            <person name="Seshadri R."/>
            <person name="Elbourne L."/>
            <person name="Hassan K.A."/>
            <person name="Durkin A."/>
            <person name="Radune D."/>
            <person name="Mohamoud Y."/>
            <person name="Shay R."/>
            <person name="Jin S."/>
            <person name="Zhang X."/>
            <person name="Lucey K."/>
            <person name="Ballor N.R."/>
            <person name="Ottesen E."/>
            <person name="Rosenthal R."/>
            <person name="Allen A."/>
            <person name="Leadbetter J.R."/>
            <person name="Paulsen I.T."/>
        </authorList>
    </citation>
    <scope>NUCLEOTIDE SEQUENCE [LARGE SCALE GENOMIC DNA]</scope>
    <source>
        <strain evidence="3">ATCC BAA-888 / DSM 13862 / ZAS-9</strain>
    </source>
</reference>
<dbReference type="Pfam" id="PF12146">
    <property type="entry name" value="Hydrolase_4"/>
    <property type="match status" value="1"/>
</dbReference>
<dbReference type="Gene3D" id="3.40.50.1820">
    <property type="entry name" value="alpha/beta hydrolase"/>
    <property type="match status" value="1"/>
</dbReference>
<feature type="domain" description="Serine aminopeptidase S33" evidence="1">
    <location>
        <begin position="19"/>
        <end position="299"/>
    </location>
</feature>
<dbReference type="InterPro" id="IPR022742">
    <property type="entry name" value="Hydrolase_4"/>
</dbReference>
<dbReference type="EMBL" id="CP001841">
    <property type="protein sequence ID" value="AEF81671.1"/>
    <property type="molecule type" value="Genomic_DNA"/>
</dbReference>
<dbReference type="AlphaFoldDB" id="F5YE52"/>
<dbReference type="GO" id="GO:0016787">
    <property type="term" value="F:hydrolase activity"/>
    <property type="evidence" value="ECO:0007669"/>
    <property type="project" value="UniProtKB-KW"/>
</dbReference>
<keyword evidence="3" id="KW-1185">Reference proteome</keyword>
<evidence type="ECO:0000313" key="3">
    <source>
        <dbReference type="Proteomes" id="UP000009222"/>
    </source>
</evidence>
<name>F5YE52_LEAAZ</name>
<dbReference type="SUPFAM" id="SSF53474">
    <property type="entry name" value="alpha/beta-Hydrolases"/>
    <property type="match status" value="1"/>
</dbReference>
<organism evidence="2 3">
    <name type="scientific">Leadbettera azotonutricia (strain ATCC BAA-888 / DSM 13862 / ZAS-9)</name>
    <name type="common">Treponema azotonutricium</name>
    <dbReference type="NCBI Taxonomy" id="545695"/>
    <lineage>
        <taxon>Bacteria</taxon>
        <taxon>Pseudomonadati</taxon>
        <taxon>Spirochaetota</taxon>
        <taxon>Spirochaetia</taxon>
        <taxon>Spirochaetales</taxon>
        <taxon>Breznakiellaceae</taxon>
        <taxon>Leadbettera</taxon>
    </lineage>
</organism>
<dbReference type="InterPro" id="IPR029058">
    <property type="entry name" value="AB_hydrolase_fold"/>
</dbReference>
<dbReference type="eggNOG" id="COG2267">
    <property type="taxonomic scope" value="Bacteria"/>
</dbReference>
<dbReference type="PANTHER" id="PTHR11614">
    <property type="entry name" value="PHOSPHOLIPASE-RELATED"/>
    <property type="match status" value="1"/>
</dbReference>
<dbReference type="InParanoid" id="F5YE52"/>
<protein>
    <submittedName>
        <fullName evidence="2">Alpha/beta hydrolase family protein</fullName>
    </submittedName>
</protein>
<evidence type="ECO:0000313" key="2">
    <source>
        <dbReference type="EMBL" id="AEF81671.1"/>
    </source>
</evidence>
<accession>F5YE52</accession>
<sequence length="319" mass="35299">MDDGVRLFTRRWETAANGPKAVLHIVHGMSEHSLRYERLAKRLAAEGIEVWAADMRGYGGTAANKSNDPGKGGLQGHCADKDSFNRVTQDVDIINRAILKERPGVPLFLMGHSWGSFISQNYIETLGGKYPGVADAVRLSGCMLSGTRGPAGAVLVFGLPFMSLLAILKGSRNGSKLARTLADGSYNKPFRPNRTNFDWLSRDEKEVDAYVDDPLCGNLCSTGFYRDLMRLLKRIHRPEALQGIRQDLPVYVFSGSSDPVGEMGKSPTVLVNLYRALGIKDLEFVLYPDARHETLNETNREEVTESLLSWLLRHCGNSN</sequence>
<dbReference type="InterPro" id="IPR051044">
    <property type="entry name" value="MAG_DAG_Lipase"/>
</dbReference>